<comment type="caution">
    <text evidence="1">The sequence shown here is derived from an EMBL/GenBank/DDBJ whole genome shotgun (WGS) entry which is preliminary data.</text>
</comment>
<keyword evidence="2" id="KW-1185">Reference proteome</keyword>
<accession>A0ABT7EFW4</accession>
<sequence>MITVGNLNLDTDFEHRIIREEDDDLDLFIDINYRSLDIDNSGSNLFSSRIQFPFVRSIILRLNKQTHTMTIHLMRDIDLFSAFANFEVDYTDCTINIKNNLEKVSIYKSAL</sequence>
<evidence type="ECO:0000313" key="1">
    <source>
        <dbReference type="EMBL" id="MDK2564640.1"/>
    </source>
</evidence>
<evidence type="ECO:0000313" key="2">
    <source>
        <dbReference type="Proteomes" id="UP001301012"/>
    </source>
</evidence>
<proteinExistence type="predicted"/>
<organism evidence="1 2">
    <name type="scientific">Romboutsia sedimentorum</name>
    <dbReference type="NCBI Taxonomy" id="1368474"/>
    <lineage>
        <taxon>Bacteria</taxon>
        <taxon>Bacillati</taxon>
        <taxon>Bacillota</taxon>
        <taxon>Clostridia</taxon>
        <taxon>Peptostreptococcales</taxon>
        <taxon>Peptostreptococcaceae</taxon>
        <taxon>Romboutsia</taxon>
    </lineage>
</organism>
<gene>
    <name evidence="1" type="ORF">QOZ84_13945</name>
</gene>
<dbReference type="RefSeq" id="WP_284133554.1">
    <property type="nucleotide sequence ID" value="NZ_JASKYM010000009.1"/>
</dbReference>
<dbReference type="Proteomes" id="UP001301012">
    <property type="component" value="Unassembled WGS sequence"/>
</dbReference>
<reference evidence="1 2" key="1">
    <citation type="submission" date="2023-05" db="EMBL/GenBank/DDBJ databases">
        <title>Rombocin, a short stable natural nisin variant, displays selective antimicrobial activity against Listeria monocytogenes and employs dual mode of action to kill target bacterial strains.</title>
        <authorList>
            <person name="Wambui J."/>
            <person name="Stephan R."/>
            <person name="Kuipers O.P."/>
        </authorList>
    </citation>
    <scope>NUCLEOTIDE SEQUENCE [LARGE SCALE GENOMIC DNA]</scope>
    <source>
        <strain evidence="1 2">RC002</strain>
    </source>
</reference>
<name>A0ABT7EFW4_9FIRM</name>
<protein>
    <submittedName>
        <fullName evidence="1">Uncharacterized protein</fullName>
    </submittedName>
</protein>
<dbReference type="EMBL" id="JASKYM010000009">
    <property type="protein sequence ID" value="MDK2564640.1"/>
    <property type="molecule type" value="Genomic_DNA"/>
</dbReference>